<feature type="transmembrane region" description="Helical" evidence="7">
    <location>
        <begin position="469"/>
        <end position="491"/>
    </location>
</feature>
<dbReference type="GO" id="GO:0016020">
    <property type="term" value="C:membrane"/>
    <property type="evidence" value="ECO:0007669"/>
    <property type="project" value="UniProtKB-SubCell"/>
</dbReference>
<feature type="transmembrane region" description="Helical" evidence="7">
    <location>
        <begin position="400"/>
        <end position="419"/>
    </location>
</feature>
<keyword evidence="6 7" id="KW-0472">Membrane</keyword>
<feature type="transmembrane region" description="Helical" evidence="7">
    <location>
        <begin position="229"/>
        <end position="247"/>
    </location>
</feature>
<dbReference type="PROSITE" id="PS50850">
    <property type="entry name" value="MFS"/>
    <property type="match status" value="1"/>
</dbReference>
<dbReference type="InterPro" id="IPR011701">
    <property type="entry name" value="MFS"/>
</dbReference>
<dbReference type="PANTHER" id="PTHR42718:SF49">
    <property type="entry name" value="EXPORT PROTEIN"/>
    <property type="match status" value="1"/>
</dbReference>
<accession>A0AAJ5T8W6</accession>
<dbReference type="Gene3D" id="1.20.1250.20">
    <property type="entry name" value="MFS general substrate transporter like domains"/>
    <property type="match status" value="1"/>
</dbReference>
<name>A0AAJ5T8W6_9BURK</name>
<evidence type="ECO:0000313" key="10">
    <source>
        <dbReference type="Proteomes" id="UP000268684"/>
    </source>
</evidence>
<comment type="function">
    <text evidence="1">Resistance to tetracycline by an active tetracycline efflux. This is an energy-dependent process that decreases the accumulation of the antibiotic in whole cells. This protein functions as a metal-tetracycline/H(+) antiporter.</text>
</comment>
<dbReference type="Gene3D" id="1.20.1720.10">
    <property type="entry name" value="Multidrug resistance protein D"/>
    <property type="match status" value="1"/>
</dbReference>
<evidence type="ECO:0000256" key="7">
    <source>
        <dbReference type="SAM" id="Phobius"/>
    </source>
</evidence>
<dbReference type="RefSeq" id="WP_122173492.1">
    <property type="nucleotide sequence ID" value="NZ_LR025744.1"/>
</dbReference>
<dbReference type="InterPro" id="IPR005829">
    <property type="entry name" value="Sugar_transporter_CS"/>
</dbReference>
<dbReference type="InterPro" id="IPR001958">
    <property type="entry name" value="Tet-R_TetA/multi-R_MdtG-like"/>
</dbReference>
<gene>
    <name evidence="9" type="ORF">BSTAB16_7215</name>
</gene>
<dbReference type="Proteomes" id="UP000268684">
    <property type="component" value="Chromosome III"/>
</dbReference>
<feature type="domain" description="Major facilitator superfamily (MFS) profile" evidence="8">
    <location>
        <begin position="12"/>
        <end position="496"/>
    </location>
</feature>
<dbReference type="GO" id="GO:0022857">
    <property type="term" value="F:transmembrane transporter activity"/>
    <property type="evidence" value="ECO:0007669"/>
    <property type="project" value="InterPro"/>
</dbReference>
<evidence type="ECO:0000313" key="9">
    <source>
        <dbReference type="EMBL" id="VBB17000.1"/>
    </source>
</evidence>
<feature type="transmembrane region" description="Helical" evidence="7">
    <location>
        <begin position="50"/>
        <end position="70"/>
    </location>
</feature>
<dbReference type="Pfam" id="PF07690">
    <property type="entry name" value="MFS_1"/>
    <property type="match status" value="1"/>
</dbReference>
<evidence type="ECO:0000259" key="8">
    <source>
        <dbReference type="PROSITE" id="PS50850"/>
    </source>
</evidence>
<evidence type="ECO:0000256" key="1">
    <source>
        <dbReference type="ARBA" id="ARBA00003279"/>
    </source>
</evidence>
<dbReference type="InterPro" id="IPR036259">
    <property type="entry name" value="MFS_trans_sf"/>
</dbReference>
<evidence type="ECO:0000256" key="2">
    <source>
        <dbReference type="ARBA" id="ARBA00004141"/>
    </source>
</evidence>
<feature type="transmembrane region" description="Helical" evidence="7">
    <location>
        <begin position="136"/>
        <end position="163"/>
    </location>
</feature>
<dbReference type="GeneID" id="71059611"/>
<reference evidence="9 10" key="1">
    <citation type="submission" date="2017-11" db="EMBL/GenBank/DDBJ databases">
        <authorList>
            <person name="Seth-Smith MB H."/>
        </authorList>
    </citation>
    <scope>NUCLEOTIDE SEQUENCE [LARGE SCALE GENOMIC DNA]</scope>
    <source>
        <strain evidence="9">E</strain>
    </source>
</reference>
<dbReference type="SUPFAM" id="SSF103473">
    <property type="entry name" value="MFS general substrate transporter"/>
    <property type="match status" value="1"/>
</dbReference>
<proteinExistence type="inferred from homology"/>
<sequence length="517" mass="53851">MSVDVSLKNKIALAAICLSAVMLGLEITSVPSILPTLEHVLPADFKQLQWIMNAYTIAMCSSLVAMGALADRFGRKRVFTIGIVVFGIASLICGLASSAPLLIAARFLQGVSAAAMLSCQVAVLSHQFQSGPERGVAFAWWGVVFGLGLGFGPIVGGLIASFANWEWVFLIHVLIAVLAVSLARAGVVESSDPHALKIDICGMATLSLSVFCLVYLITQGQKPEVGNPVGMGALAIAVVSFILFVVVENRVARPMFDFKAFRVRNFSGALLGACGMNFSFWPFVIYFPIYLQAVLGYSSVAAGLTVLAYTLPTVVVPPVAERLLLKRGPNFVIPVGLFTIAAGFLLIHLVATAGHASWITLLPGCLVAGIGLGLTNTPVTNTATGSLPPERAGMASGMEFSARMISLAINIAIMGFVLVKGVSAGVADALPALAQSRHLVDAVSAGNFVAADAGGIPVAVGRAALTRGFGWVTLYGTIAPLLLGFAAAIVFGRKKPAPVATERSGVDDKQPALTSID</sequence>
<comment type="similarity">
    <text evidence="3">Belongs to the major facilitator superfamily. TCR/Tet family.</text>
</comment>
<feature type="transmembrane region" description="Helical" evidence="7">
    <location>
        <begin position="295"/>
        <end position="319"/>
    </location>
</feature>
<feature type="transmembrane region" description="Helical" evidence="7">
    <location>
        <begin position="169"/>
        <end position="188"/>
    </location>
</feature>
<feature type="transmembrane region" description="Helical" evidence="7">
    <location>
        <begin position="331"/>
        <end position="351"/>
    </location>
</feature>
<protein>
    <recommendedName>
        <fullName evidence="8">Major facilitator superfamily (MFS) profile domain-containing protein</fullName>
    </recommendedName>
</protein>
<dbReference type="EMBL" id="LR025744">
    <property type="protein sequence ID" value="VBB17000.1"/>
    <property type="molecule type" value="Genomic_DNA"/>
</dbReference>
<evidence type="ECO:0000256" key="3">
    <source>
        <dbReference type="ARBA" id="ARBA00007520"/>
    </source>
</evidence>
<dbReference type="CDD" id="cd17321">
    <property type="entry name" value="MFS_MMR_MDR_like"/>
    <property type="match status" value="1"/>
</dbReference>
<feature type="transmembrane region" description="Helical" evidence="7">
    <location>
        <begin position="12"/>
        <end position="30"/>
    </location>
</feature>
<evidence type="ECO:0000256" key="6">
    <source>
        <dbReference type="ARBA" id="ARBA00023136"/>
    </source>
</evidence>
<keyword evidence="10" id="KW-1185">Reference proteome</keyword>
<feature type="transmembrane region" description="Helical" evidence="7">
    <location>
        <begin position="77"/>
        <end position="97"/>
    </location>
</feature>
<evidence type="ECO:0000256" key="5">
    <source>
        <dbReference type="ARBA" id="ARBA00022989"/>
    </source>
</evidence>
<comment type="subcellular location">
    <subcellularLocation>
        <location evidence="2">Membrane</location>
        <topology evidence="2">Multi-pass membrane protein</topology>
    </subcellularLocation>
</comment>
<feature type="transmembrane region" description="Helical" evidence="7">
    <location>
        <begin position="268"/>
        <end position="289"/>
    </location>
</feature>
<dbReference type="PROSITE" id="PS00216">
    <property type="entry name" value="SUGAR_TRANSPORT_1"/>
    <property type="match status" value="1"/>
</dbReference>
<feature type="transmembrane region" description="Helical" evidence="7">
    <location>
        <begin position="200"/>
        <end position="217"/>
    </location>
</feature>
<evidence type="ECO:0000256" key="4">
    <source>
        <dbReference type="ARBA" id="ARBA00022692"/>
    </source>
</evidence>
<organism evidence="9 10">
    <name type="scientific">Burkholderia stabilis</name>
    <dbReference type="NCBI Taxonomy" id="95485"/>
    <lineage>
        <taxon>Bacteria</taxon>
        <taxon>Pseudomonadati</taxon>
        <taxon>Pseudomonadota</taxon>
        <taxon>Betaproteobacteria</taxon>
        <taxon>Burkholderiales</taxon>
        <taxon>Burkholderiaceae</taxon>
        <taxon>Burkholderia</taxon>
        <taxon>Burkholderia cepacia complex</taxon>
    </lineage>
</organism>
<keyword evidence="5 7" id="KW-1133">Transmembrane helix</keyword>
<dbReference type="PRINTS" id="PR01035">
    <property type="entry name" value="TCRTETA"/>
</dbReference>
<feature type="transmembrane region" description="Helical" evidence="7">
    <location>
        <begin position="357"/>
        <end position="379"/>
    </location>
</feature>
<dbReference type="PANTHER" id="PTHR42718">
    <property type="entry name" value="MAJOR FACILITATOR SUPERFAMILY MULTIDRUG TRANSPORTER MFSC"/>
    <property type="match status" value="1"/>
</dbReference>
<dbReference type="AlphaFoldDB" id="A0AAJ5T8W6"/>
<dbReference type="InterPro" id="IPR020846">
    <property type="entry name" value="MFS_dom"/>
</dbReference>
<keyword evidence="4 7" id="KW-0812">Transmembrane</keyword>